<dbReference type="OMA" id="APEHITK"/>
<dbReference type="KEGG" id="tps:THAPSDRAFT_23886"/>
<dbReference type="Proteomes" id="UP000001449">
    <property type="component" value="Chromosome 8"/>
</dbReference>
<proteinExistence type="predicted"/>
<evidence type="ECO:0000313" key="2">
    <source>
        <dbReference type="EMBL" id="EED90999.1"/>
    </source>
</evidence>
<evidence type="ECO:0000256" key="1">
    <source>
        <dbReference type="SAM" id="MobiDB-lite"/>
    </source>
</evidence>
<evidence type="ECO:0000313" key="3">
    <source>
        <dbReference type="Proteomes" id="UP000001449"/>
    </source>
</evidence>
<dbReference type="eggNOG" id="ENOG502S3NV">
    <property type="taxonomic scope" value="Eukaryota"/>
</dbReference>
<dbReference type="InParanoid" id="B8C7L0"/>
<organism evidence="2 3">
    <name type="scientific">Thalassiosira pseudonana</name>
    <name type="common">Marine diatom</name>
    <name type="synonym">Cyclotella nana</name>
    <dbReference type="NCBI Taxonomy" id="35128"/>
    <lineage>
        <taxon>Eukaryota</taxon>
        <taxon>Sar</taxon>
        <taxon>Stramenopiles</taxon>
        <taxon>Ochrophyta</taxon>
        <taxon>Bacillariophyta</taxon>
        <taxon>Coscinodiscophyceae</taxon>
        <taxon>Thalassiosirophycidae</taxon>
        <taxon>Thalassiosirales</taxon>
        <taxon>Thalassiosiraceae</taxon>
        <taxon>Thalassiosira</taxon>
    </lineage>
</organism>
<accession>B8C7L0</accession>
<dbReference type="EMBL" id="CM000644">
    <property type="protein sequence ID" value="EED90999.1"/>
    <property type="molecule type" value="Genomic_DNA"/>
</dbReference>
<sequence length="394" mass="44869">MSIVASITAMTEEHRLEEYHKRGYKWPLEAVVPNTPGWKRIMDRRFEQIERIPDRGQRYDAWMAVITSALVAQNYTKNGWGLTRAPEHITKRLQERLHKTLKTTKITGVNGKCDTNGEGECIEQEVTIPDGKGTRREQFINVIGGEDHARPIMVTDYRENMEILEEMKPMFEWWSGVDLVESTAYGIRAYRNDSNLLMHVDKPATHIISGIYHVDHSEDSEPWPIVIEDFQGNVNQVYLESGDILFYESSKCFHGRPQTFIGSYYASIFMHYRPADYEAKVVENEIHYAIPAHWIDQLPPKEGLDELMMVGTSFKEPNCKNVLCSLDESSDNSKHTVSWHGPAPKGTIVTTGWDPMTMTPPGIWEEEGYDGGSRDGSAAQQILNARATSEGDEL</sequence>
<dbReference type="GeneID" id="7444960"/>
<dbReference type="PaxDb" id="35128-Thaps23886"/>
<feature type="region of interest" description="Disordered" evidence="1">
    <location>
        <begin position="363"/>
        <end position="394"/>
    </location>
</feature>
<dbReference type="HOGENOM" id="CLU_701134_0_0_1"/>
<dbReference type="AlphaFoldDB" id="B8C7L0"/>
<feature type="compositionally biased region" description="Polar residues" evidence="1">
    <location>
        <begin position="378"/>
        <end position="387"/>
    </location>
</feature>
<protein>
    <submittedName>
        <fullName evidence="2">Uncharacterized protein</fullName>
    </submittedName>
</protein>
<reference evidence="2 3" key="2">
    <citation type="journal article" date="2008" name="Nature">
        <title>The Phaeodactylum genome reveals the evolutionary history of diatom genomes.</title>
        <authorList>
            <person name="Bowler C."/>
            <person name="Allen A.E."/>
            <person name="Badger J.H."/>
            <person name="Grimwood J."/>
            <person name="Jabbari K."/>
            <person name="Kuo A."/>
            <person name="Maheswari U."/>
            <person name="Martens C."/>
            <person name="Maumus F."/>
            <person name="Otillar R.P."/>
            <person name="Rayko E."/>
            <person name="Salamov A."/>
            <person name="Vandepoele K."/>
            <person name="Beszteri B."/>
            <person name="Gruber A."/>
            <person name="Heijde M."/>
            <person name="Katinka M."/>
            <person name="Mock T."/>
            <person name="Valentin K."/>
            <person name="Verret F."/>
            <person name="Berges J.A."/>
            <person name="Brownlee C."/>
            <person name="Cadoret J.P."/>
            <person name="Chiovitti A."/>
            <person name="Choi C.J."/>
            <person name="Coesel S."/>
            <person name="De Martino A."/>
            <person name="Detter J.C."/>
            <person name="Durkin C."/>
            <person name="Falciatore A."/>
            <person name="Fournet J."/>
            <person name="Haruta M."/>
            <person name="Huysman M.J."/>
            <person name="Jenkins B.D."/>
            <person name="Jiroutova K."/>
            <person name="Jorgensen R.E."/>
            <person name="Joubert Y."/>
            <person name="Kaplan A."/>
            <person name="Kroger N."/>
            <person name="Kroth P.G."/>
            <person name="La Roche J."/>
            <person name="Lindquist E."/>
            <person name="Lommer M."/>
            <person name="Martin-Jezequel V."/>
            <person name="Lopez P.J."/>
            <person name="Lucas S."/>
            <person name="Mangogna M."/>
            <person name="McGinnis K."/>
            <person name="Medlin L.K."/>
            <person name="Montsant A."/>
            <person name="Oudot-Le Secq M.P."/>
            <person name="Napoli C."/>
            <person name="Obornik M."/>
            <person name="Parker M.S."/>
            <person name="Petit J.L."/>
            <person name="Porcel B.M."/>
            <person name="Poulsen N."/>
            <person name="Robison M."/>
            <person name="Rychlewski L."/>
            <person name="Rynearson T.A."/>
            <person name="Schmutz J."/>
            <person name="Shapiro H."/>
            <person name="Siaut M."/>
            <person name="Stanley M."/>
            <person name="Sussman M.R."/>
            <person name="Taylor A.R."/>
            <person name="Vardi A."/>
            <person name="von Dassow P."/>
            <person name="Vyverman W."/>
            <person name="Willis A."/>
            <person name="Wyrwicz L.S."/>
            <person name="Rokhsar D.S."/>
            <person name="Weissenbach J."/>
            <person name="Armbrust E.V."/>
            <person name="Green B.R."/>
            <person name="Van de Peer Y."/>
            <person name="Grigoriev I.V."/>
        </authorList>
    </citation>
    <scope>NUCLEOTIDE SEQUENCE [LARGE SCALE GENOMIC DNA]</scope>
    <source>
        <strain evidence="2 3">CCMP1335</strain>
    </source>
</reference>
<name>B8C7L0_THAPS</name>
<keyword evidence="3" id="KW-1185">Reference proteome</keyword>
<gene>
    <name evidence="2" type="ORF">THAPSDRAFT_23886</name>
</gene>
<reference evidence="2 3" key="1">
    <citation type="journal article" date="2004" name="Science">
        <title>The genome of the diatom Thalassiosira pseudonana: ecology, evolution, and metabolism.</title>
        <authorList>
            <person name="Armbrust E.V."/>
            <person name="Berges J.A."/>
            <person name="Bowler C."/>
            <person name="Green B.R."/>
            <person name="Martinez D."/>
            <person name="Putnam N.H."/>
            <person name="Zhou S."/>
            <person name="Allen A.E."/>
            <person name="Apt K.E."/>
            <person name="Bechner M."/>
            <person name="Brzezinski M.A."/>
            <person name="Chaal B.K."/>
            <person name="Chiovitti A."/>
            <person name="Davis A.K."/>
            <person name="Demarest M.S."/>
            <person name="Detter J.C."/>
            <person name="Glavina T."/>
            <person name="Goodstein D."/>
            <person name="Hadi M.Z."/>
            <person name="Hellsten U."/>
            <person name="Hildebrand M."/>
            <person name="Jenkins B.D."/>
            <person name="Jurka J."/>
            <person name="Kapitonov V.V."/>
            <person name="Kroger N."/>
            <person name="Lau W.W."/>
            <person name="Lane T.W."/>
            <person name="Larimer F.W."/>
            <person name="Lippmeier J.C."/>
            <person name="Lucas S."/>
            <person name="Medina M."/>
            <person name="Montsant A."/>
            <person name="Obornik M."/>
            <person name="Parker M.S."/>
            <person name="Palenik B."/>
            <person name="Pazour G.J."/>
            <person name="Richardson P.M."/>
            <person name="Rynearson T.A."/>
            <person name="Saito M.A."/>
            <person name="Schwartz D.C."/>
            <person name="Thamatrakoln K."/>
            <person name="Valentin K."/>
            <person name="Vardi A."/>
            <person name="Wilkerson F.P."/>
            <person name="Rokhsar D.S."/>
        </authorList>
    </citation>
    <scope>NUCLEOTIDE SEQUENCE [LARGE SCALE GENOMIC DNA]</scope>
    <source>
        <strain evidence="2 3">CCMP1335</strain>
    </source>
</reference>
<dbReference type="RefSeq" id="XP_002292148.1">
    <property type="nucleotide sequence ID" value="XM_002292112.1"/>
</dbReference>